<dbReference type="InterPro" id="IPR011006">
    <property type="entry name" value="CheY-like_superfamily"/>
</dbReference>
<dbReference type="PROSITE" id="PS50110">
    <property type="entry name" value="RESPONSE_REGULATORY"/>
    <property type="match status" value="1"/>
</dbReference>
<accession>A0ABV8Y5H1</accession>
<gene>
    <name evidence="3" type="ORF">ACFO0P_05665</name>
</gene>
<dbReference type="SMART" id="SM00448">
    <property type="entry name" value="REC"/>
    <property type="match status" value="1"/>
</dbReference>
<dbReference type="PANTHER" id="PTHR44520:SF2">
    <property type="entry name" value="RESPONSE REGULATOR RCP1"/>
    <property type="match status" value="1"/>
</dbReference>
<dbReference type="Proteomes" id="UP001595939">
    <property type="component" value="Unassembled WGS sequence"/>
</dbReference>
<dbReference type="InterPro" id="IPR001789">
    <property type="entry name" value="Sig_transdc_resp-reg_receiver"/>
</dbReference>
<name>A0ABV8Y5H1_9DEIO</name>
<evidence type="ECO:0000256" key="1">
    <source>
        <dbReference type="PROSITE-ProRule" id="PRU00169"/>
    </source>
</evidence>
<comment type="caution">
    <text evidence="1">Lacks conserved residue(s) required for the propagation of feature annotation.</text>
</comment>
<evidence type="ECO:0000313" key="4">
    <source>
        <dbReference type="Proteomes" id="UP001595939"/>
    </source>
</evidence>
<dbReference type="SUPFAM" id="SSF52172">
    <property type="entry name" value="CheY-like"/>
    <property type="match status" value="1"/>
</dbReference>
<dbReference type="Pfam" id="PF00072">
    <property type="entry name" value="Response_reg"/>
    <property type="match status" value="1"/>
</dbReference>
<dbReference type="CDD" id="cd17557">
    <property type="entry name" value="REC_Rcp-like"/>
    <property type="match status" value="1"/>
</dbReference>
<keyword evidence="4" id="KW-1185">Reference proteome</keyword>
<dbReference type="PANTHER" id="PTHR44520">
    <property type="entry name" value="RESPONSE REGULATOR RCP1-RELATED"/>
    <property type="match status" value="1"/>
</dbReference>
<dbReference type="InterPro" id="IPR052893">
    <property type="entry name" value="TCS_response_regulator"/>
</dbReference>
<dbReference type="Gene3D" id="3.40.50.2300">
    <property type="match status" value="1"/>
</dbReference>
<dbReference type="EMBL" id="JBHSEG010000001">
    <property type="protein sequence ID" value="MFC4453258.1"/>
    <property type="molecule type" value="Genomic_DNA"/>
</dbReference>
<comment type="caution">
    <text evidence="3">The sequence shown here is derived from an EMBL/GenBank/DDBJ whole genome shotgun (WGS) entry which is preliminary data.</text>
</comment>
<reference evidence="4" key="1">
    <citation type="journal article" date="2019" name="Int. J. Syst. Evol. Microbiol.">
        <title>The Global Catalogue of Microorganisms (GCM) 10K type strain sequencing project: providing services to taxonomists for standard genome sequencing and annotation.</title>
        <authorList>
            <consortium name="The Broad Institute Genomics Platform"/>
            <consortium name="The Broad Institute Genome Sequencing Center for Infectious Disease"/>
            <person name="Wu L."/>
            <person name="Ma J."/>
        </authorList>
    </citation>
    <scope>NUCLEOTIDE SEQUENCE [LARGE SCALE GENOMIC DNA]</scope>
    <source>
        <strain evidence="4">CCUG 39970</strain>
    </source>
</reference>
<dbReference type="RefSeq" id="WP_380129709.1">
    <property type="nucleotide sequence ID" value="NZ_JBHSEG010000001.1"/>
</dbReference>
<protein>
    <submittedName>
        <fullName evidence="3">Response regulator</fullName>
    </submittedName>
</protein>
<organism evidence="3 4">
    <name type="scientific">Deinococcus sonorensis</name>
    <dbReference type="NCBI Taxonomy" id="309891"/>
    <lineage>
        <taxon>Bacteria</taxon>
        <taxon>Thermotogati</taxon>
        <taxon>Deinococcota</taxon>
        <taxon>Deinococci</taxon>
        <taxon>Deinococcales</taxon>
        <taxon>Deinococcaceae</taxon>
        <taxon>Deinococcus</taxon>
    </lineage>
</organism>
<evidence type="ECO:0000313" key="3">
    <source>
        <dbReference type="EMBL" id="MFC4453258.1"/>
    </source>
</evidence>
<proteinExistence type="predicted"/>
<feature type="domain" description="Response regulatory" evidence="2">
    <location>
        <begin position="10"/>
        <end position="134"/>
    </location>
</feature>
<sequence>MIQQPSPPPSILLVEDSEADILLTQMTFDDAGLSQGLQVVHDGVEALSYLRHETPYRSCPDPALVLLSLHLPRLDGLEVLTQLEQDGTLRRIPVLVLLSSWSDQDHLTPLPASCGYLLKPIDAGELAAAWQQLKP</sequence>
<evidence type="ECO:0000259" key="2">
    <source>
        <dbReference type="PROSITE" id="PS50110"/>
    </source>
</evidence>